<name>A0A1Z4N8F9_9CYAN</name>
<organism evidence="1 2">
    <name type="scientific">Tolypothrix tenuis PCC 7101</name>
    <dbReference type="NCBI Taxonomy" id="231146"/>
    <lineage>
        <taxon>Bacteria</taxon>
        <taxon>Bacillati</taxon>
        <taxon>Cyanobacteriota</taxon>
        <taxon>Cyanophyceae</taxon>
        <taxon>Nostocales</taxon>
        <taxon>Tolypothrichaceae</taxon>
        <taxon>Tolypothrix</taxon>
    </lineage>
</organism>
<sequence length="270" mass="30674">MQKPSIEGFIQLVSLYRPNFPQEIRGAAASQVDAFAELVYQVSALSLPSDYRDFLLRMGVAAPGFIVDTSQPNWGDRVPWCAFVRDASPELESLHEYYGYFLEEGRSPPPQCLVVGVFGVHDDEVLVECHEGIAGRVFHQSLNSRVFWSETWLGHLYKQAFRHMIIEHLDIKAYNGITKEAASQLVNLAIAYGLEVLWFSDAFDFCAVSSDWEILFHIANYAISPFFYIAGKKQKQSWSWIGGDRSNSPTADFLEFLKRSCGEQLNQIWV</sequence>
<reference evidence="1 2" key="1">
    <citation type="submission" date="2017-06" db="EMBL/GenBank/DDBJ databases">
        <title>Genome sequencing of cyanobaciteial culture collection at National Institute for Environmental Studies (NIES).</title>
        <authorList>
            <person name="Hirose Y."/>
            <person name="Shimura Y."/>
            <person name="Fujisawa T."/>
            <person name="Nakamura Y."/>
            <person name="Kawachi M."/>
        </authorList>
    </citation>
    <scope>NUCLEOTIDE SEQUENCE [LARGE SCALE GENOMIC DNA]</scope>
    <source>
        <strain evidence="1 2">NIES-37</strain>
    </source>
</reference>
<dbReference type="AlphaFoldDB" id="A0A1Z4N8F9"/>
<evidence type="ECO:0000313" key="1">
    <source>
        <dbReference type="EMBL" id="BAZ01932.1"/>
    </source>
</evidence>
<keyword evidence="2" id="KW-1185">Reference proteome</keyword>
<dbReference type="RefSeq" id="WP_096581802.1">
    <property type="nucleotide sequence ID" value="NZ_CAWNJS010000001.1"/>
</dbReference>
<evidence type="ECO:0000313" key="2">
    <source>
        <dbReference type="Proteomes" id="UP000218785"/>
    </source>
</evidence>
<dbReference type="EMBL" id="AP018248">
    <property type="protein sequence ID" value="BAZ01932.1"/>
    <property type="molecule type" value="Genomic_DNA"/>
</dbReference>
<gene>
    <name evidence="1" type="ORF">NIES37_59390</name>
</gene>
<protein>
    <submittedName>
        <fullName evidence="1">Uncharacterized protein</fullName>
    </submittedName>
</protein>
<dbReference type="KEGG" id="ttq:NIES37_59390"/>
<accession>A0A1Z4N8F9</accession>
<proteinExistence type="predicted"/>
<dbReference type="Proteomes" id="UP000218785">
    <property type="component" value="Chromosome"/>
</dbReference>